<gene>
    <name evidence="1" type="ORF">RFI_30515</name>
</gene>
<accession>X6LZY6</accession>
<evidence type="ECO:0000313" key="1">
    <source>
        <dbReference type="EMBL" id="ETO06876.1"/>
    </source>
</evidence>
<reference evidence="1 2" key="1">
    <citation type="journal article" date="2013" name="Curr. Biol.">
        <title>The Genome of the Foraminiferan Reticulomyxa filosa.</title>
        <authorList>
            <person name="Glockner G."/>
            <person name="Hulsmann N."/>
            <person name="Schleicher M."/>
            <person name="Noegel A.A."/>
            <person name="Eichinger L."/>
            <person name="Gallinger C."/>
            <person name="Pawlowski J."/>
            <person name="Sierra R."/>
            <person name="Euteneuer U."/>
            <person name="Pillet L."/>
            <person name="Moustafa A."/>
            <person name="Platzer M."/>
            <person name="Groth M."/>
            <person name="Szafranski K."/>
            <person name="Schliwa M."/>
        </authorList>
    </citation>
    <scope>NUCLEOTIDE SEQUENCE [LARGE SCALE GENOMIC DNA]</scope>
</reference>
<name>X6LZY6_RETFI</name>
<dbReference type="AlphaFoldDB" id="X6LZY6"/>
<dbReference type="Proteomes" id="UP000023152">
    <property type="component" value="Unassembled WGS sequence"/>
</dbReference>
<organism evidence="1 2">
    <name type="scientific">Reticulomyxa filosa</name>
    <dbReference type="NCBI Taxonomy" id="46433"/>
    <lineage>
        <taxon>Eukaryota</taxon>
        <taxon>Sar</taxon>
        <taxon>Rhizaria</taxon>
        <taxon>Retaria</taxon>
        <taxon>Foraminifera</taxon>
        <taxon>Monothalamids</taxon>
        <taxon>Reticulomyxidae</taxon>
        <taxon>Reticulomyxa</taxon>
    </lineage>
</organism>
<protein>
    <submittedName>
        <fullName evidence="1">Uncharacterized protein</fullName>
    </submittedName>
</protein>
<comment type="caution">
    <text evidence="1">The sequence shown here is derived from an EMBL/GenBank/DDBJ whole genome shotgun (WGS) entry which is preliminary data.</text>
</comment>
<evidence type="ECO:0000313" key="2">
    <source>
        <dbReference type="Proteomes" id="UP000023152"/>
    </source>
</evidence>
<keyword evidence="2" id="KW-1185">Reference proteome</keyword>
<sequence>MNLFYFAKMFAKSFSEILLPKKIFECIKKTTLLNKLFFSVIENLSMEQKTKPTYDDISKSHLINCQIIQSEKKDVLLLQKKKCYIENDRDYANKTNEAGTLIFFITKKALGEAKMIEEKAKRMKKEGGNS</sequence>
<dbReference type="EMBL" id="ASPP01026711">
    <property type="protein sequence ID" value="ETO06876.1"/>
    <property type="molecule type" value="Genomic_DNA"/>
</dbReference>
<proteinExistence type="predicted"/>